<comment type="caution">
    <text evidence="3">The sequence shown here is derived from an EMBL/GenBank/DDBJ whole genome shotgun (WGS) entry which is preliminary data.</text>
</comment>
<dbReference type="InterPro" id="IPR013096">
    <property type="entry name" value="Cupin_2"/>
</dbReference>
<evidence type="ECO:0000313" key="4">
    <source>
        <dbReference type="Proteomes" id="UP000177354"/>
    </source>
</evidence>
<evidence type="ECO:0000256" key="1">
    <source>
        <dbReference type="ARBA" id="ARBA00022723"/>
    </source>
</evidence>
<dbReference type="GO" id="GO:0046872">
    <property type="term" value="F:metal ion binding"/>
    <property type="evidence" value="ECO:0007669"/>
    <property type="project" value="UniProtKB-KW"/>
</dbReference>
<evidence type="ECO:0000259" key="2">
    <source>
        <dbReference type="Pfam" id="PF07883"/>
    </source>
</evidence>
<dbReference type="InterPro" id="IPR011051">
    <property type="entry name" value="RmlC_Cupin_sf"/>
</dbReference>
<dbReference type="SUPFAM" id="SSF51182">
    <property type="entry name" value="RmlC-like cupins"/>
    <property type="match status" value="1"/>
</dbReference>
<proteinExistence type="predicted"/>
<dbReference type="AlphaFoldDB" id="A0A1F5Z1U4"/>
<dbReference type="PANTHER" id="PTHR35848">
    <property type="entry name" value="OXALATE-BINDING PROTEIN"/>
    <property type="match status" value="1"/>
</dbReference>
<accession>A0A1F5Z1U4</accession>
<dbReference type="InterPro" id="IPR014710">
    <property type="entry name" value="RmlC-like_jellyroll"/>
</dbReference>
<protein>
    <recommendedName>
        <fullName evidence="2">Cupin type-2 domain-containing protein</fullName>
    </recommendedName>
</protein>
<dbReference type="InterPro" id="IPR051610">
    <property type="entry name" value="GPI/OXD"/>
</dbReference>
<dbReference type="EMBL" id="MFJF01000015">
    <property type="protein sequence ID" value="OGG06418.1"/>
    <property type="molecule type" value="Genomic_DNA"/>
</dbReference>
<feature type="domain" description="Cupin type-2" evidence="2">
    <location>
        <begin position="47"/>
        <end position="114"/>
    </location>
</feature>
<organism evidence="3 4">
    <name type="scientific">Candidatus Gottesmanbacteria bacterium RIFCSPHIGHO2_01_FULL_40_15</name>
    <dbReference type="NCBI Taxonomy" id="1798376"/>
    <lineage>
        <taxon>Bacteria</taxon>
        <taxon>Candidatus Gottesmaniibacteriota</taxon>
    </lineage>
</organism>
<gene>
    <name evidence="3" type="ORF">A2777_05565</name>
</gene>
<dbReference type="Pfam" id="PF07883">
    <property type="entry name" value="Cupin_2"/>
    <property type="match status" value="1"/>
</dbReference>
<dbReference type="Gene3D" id="2.60.120.10">
    <property type="entry name" value="Jelly Rolls"/>
    <property type="match status" value="1"/>
</dbReference>
<dbReference type="Proteomes" id="UP000177354">
    <property type="component" value="Unassembled WGS sequence"/>
</dbReference>
<sequence length="133" mass="15140">MIIRSINKIKEQPAGHENKKNPGSLKKIIFDRKNLPGLYKPQMINWARIPSGRKFRPHYHQDMTEIFIILKGRAGITVDGKFARLKKGDAVLIEEMKEHEMENTGKQDVEYLVIGLSRGEGGKTVISGQKNNE</sequence>
<dbReference type="PANTHER" id="PTHR35848:SF6">
    <property type="entry name" value="CUPIN TYPE-2 DOMAIN-CONTAINING PROTEIN"/>
    <property type="match status" value="1"/>
</dbReference>
<evidence type="ECO:0000313" key="3">
    <source>
        <dbReference type="EMBL" id="OGG06418.1"/>
    </source>
</evidence>
<name>A0A1F5Z1U4_9BACT</name>
<reference evidence="3 4" key="1">
    <citation type="journal article" date="2016" name="Nat. Commun.">
        <title>Thousands of microbial genomes shed light on interconnected biogeochemical processes in an aquifer system.</title>
        <authorList>
            <person name="Anantharaman K."/>
            <person name="Brown C.T."/>
            <person name="Hug L.A."/>
            <person name="Sharon I."/>
            <person name="Castelle C.J."/>
            <person name="Probst A.J."/>
            <person name="Thomas B.C."/>
            <person name="Singh A."/>
            <person name="Wilkins M.J."/>
            <person name="Karaoz U."/>
            <person name="Brodie E.L."/>
            <person name="Williams K.H."/>
            <person name="Hubbard S.S."/>
            <person name="Banfield J.F."/>
        </authorList>
    </citation>
    <scope>NUCLEOTIDE SEQUENCE [LARGE SCALE GENOMIC DNA]</scope>
</reference>
<keyword evidence="1" id="KW-0479">Metal-binding</keyword>